<name>A0ACC2XX42_9TREE</name>
<proteinExistence type="predicted"/>
<keyword evidence="2" id="KW-1185">Reference proteome</keyword>
<evidence type="ECO:0000313" key="1">
    <source>
        <dbReference type="EMBL" id="KAJ9127964.1"/>
    </source>
</evidence>
<gene>
    <name evidence="1" type="ORF">QFC24_000250</name>
</gene>
<evidence type="ECO:0000313" key="2">
    <source>
        <dbReference type="Proteomes" id="UP001234202"/>
    </source>
</evidence>
<dbReference type="Proteomes" id="UP001234202">
    <property type="component" value="Unassembled WGS sequence"/>
</dbReference>
<reference evidence="1" key="1">
    <citation type="submission" date="2023-04" db="EMBL/GenBank/DDBJ databases">
        <title>Draft Genome sequencing of Naganishia species isolated from polar environments using Oxford Nanopore Technology.</title>
        <authorList>
            <person name="Leo P."/>
            <person name="Venkateswaran K."/>
        </authorList>
    </citation>
    <scope>NUCLEOTIDE SEQUENCE</scope>
    <source>
        <strain evidence="1">DBVPG 5303</strain>
    </source>
</reference>
<accession>A0ACC2XX42</accession>
<sequence length="459" mass="50313">MTFQSAGARGPAFDLFGGDDRDDALDPQWGSLRYRGKERSSLSDPVGDSPPSSAAGSSGRNSPHPLHPTGPLLDPRTTYLQLNGRTTTPSPSIPNFDEVSRPNLFRLTSDLEREVQAAGVISRSSVDEASLRASTEARRSIGVKEKPKEVEVIVHEIQPRESLQGIALRYGIEVSTLRKVNKLWPTDPLHLRRQLYVPLDACRWAKASEMFIRGPGEGEITILNKKFQAKKSTQHTLDVPRDDNTTINGGPSYIGKGKGRDMSPQETPVEQYDSAAVPLPQNSPLRPVPTDDQVLSIIRIPVSEMSFFPKNAKKSPNQSKSRSSLETESFNNLETLRRASSTGSPSSSSRNSFSTAPRSVVSSPSSLRNSFESITRPFSGGRLKSMTPIDESGSPLGNPTTTRSSQPPIELQPRRSNDTLSGVYKKTEQRRRPSSGWNFNFFSVADDGLDPTDIGNIKI</sequence>
<dbReference type="EMBL" id="JASBWV010000001">
    <property type="protein sequence ID" value="KAJ9127964.1"/>
    <property type="molecule type" value="Genomic_DNA"/>
</dbReference>
<protein>
    <submittedName>
        <fullName evidence="1">Uncharacterized protein</fullName>
    </submittedName>
</protein>
<comment type="caution">
    <text evidence="1">The sequence shown here is derived from an EMBL/GenBank/DDBJ whole genome shotgun (WGS) entry which is preliminary data.</text>
</comment>
<organism evidence="1 2">
    <name type="scientific">Naganishia onofrii</name>
    <dbReference type="NCBI Taxonomy" id="1851511"/>
    <lineage>
        <taxon>Eukaryota</taxon>
        <taxon>Fungi</taxon>
        <taxon>Dikarya</taxon>
        <taxon>Basidiomycota</taxon>
        <taxon>Agaricomycotina</taxon>
        <taxon>Tremellomycetes</taxon>
        <taxon>Filobasidiales</taxon>
        <taxon>Filobasidiaceae</taxon>
        <taxon>Naganishia</taxon>
    </lineage>
</organism>